<evidence type="ECO:0000313" key="2">
    <source>
        <dbReference type="EMBL" id="KKL81392.1"/>
    </source>
</evidence>
<feature type="domain" description="Glycosyltransferase 2-like" evidence="1">
    <location>
        <begin position="3"/>
        <end position="114"/>
    </location>
</feature>
<sequence length="259" mass="30003">MHSIIIPHSDRNAYLDQCLWSITRSSQFTGATHYEVIVVDNGSRIRPQSNEPRVKFVYDDTPMDPFNKPRLQNLGIEAALLVAPDKFHSHTLSFLDADAIVGIHWVCAPALLLDGLTKVCYRVRTLPKEHLGYLQREPDRASLVQRWFDNYSTYTRAFEGYVKPDTNGDTGEPVFGNSQFSIRRSVLGDLRFNEEYKGRGYEDVWMNREIWRHYGEKYKAVLELNPAWALFHIRYSGPEAKGWDAGENNKLNHKRYYAT</sequence>
<dbReference type="EMBL" id="LAZR01022576">
    <property type="protein sequence ID" value="KKL81392.1"/>
    <property type="molecule type" value="Genomic_DNA"/>
</dbReference>
<organism evidence="2">
    <name type="scientific">marine sediment metagenome</name>
    <dbReference type="NCBI Taxonomy" id="412755"/>
    <lineage>
        <taxon>unclassified sequences</taxon>
        <taxon>metagenomes</taxon>
        <taxon>ecological metagenomes</taxon>
    </lineage>
</organism>
<gene>
    <name evidence="2" type="ORF">LCGC14_1995220</name>
</gene>
<dbReference type="Pfam" id="PF00535">
    <property type="entry name" value="Glycos_transf_2"/>
    <property type="match status" value="1"/>
</dbReference>
<protein>
    <recommendedName>
        <fullName evidence="1">Glycosyltransferase 2-like domain-containing protein</fullName>
    </recommendedName>
</protein>
<proteinExistence type="predicted"/>
<name>A0A0F9I1Z8_9ZZZZ</name>
<dbReference type="Gene3D" id="3.90.550.10">
    <property type="entry name" value="Spore Coat Polysaccharide Biosynthesis Protein SpsA, Chain A"/>
    <property type="match status" value="1"/>
</dbReference>
<dbReference type="CDD" id="cd00761">
    <property type="entry name" value="Glyco_tranf_GTA_type"/>
    <property type="match status" value="1"/>
</dbReference>
<accession>A0A0F9I1Z8</accession>
<dbReference type="AlphaFoldDB" id="A0A0F9I1Z8"/>
<dbReference type="SUPFAM" id="SSF53448">
    <property type="entry name" value="Nucleotide-diphospho-sugar transferases"/>
    <property type="match status" value="1"/>
</dbReference>
<dbReference type="InterPro" id="IPR001173">
    <property type="entry name" value="Glyco_trans_2-like"/>
</dbReference>
<reference evidence="2" key="1">
    <citation type="journal article" date="2015" name="Nature">
        <title>Complex archaea that bridge the gap between prokaryotes and eukaryotes.</title>
        <authorList>
            <person name="Spang A."/>
            <person name="Saw J.H."/>
            <person name="Jorgensen S.L."/>
            <person name="Zaremba-Niedzwiedzka K."/>
            <person name="Martijn J."/>
            <person name="Lind A.E."/>
            <person name="van Eijk R."/>
            <person name="Schleper C."/>
            <person name="Guy L."/>
            <person name="Ettema T.J."/>
        </authorList>
    </citation>
    <scope>NUCLEOTIDE SEQUENCE</scope>
</reference>
<dbReference type="InterPro" id="IPR029044">
    <property type="entry name" value="Nucleotide-diphossugar_trans"/>
</dbReference>
<evidence type="ECO:0000259" key="1">
    <source>
        <dbReference type="Pfam" id="PF00535"/>
    </source>
</evidence>
<comment type="caution">
    <text evidence="2">The sequence shown here is derived from an EMBL/GenBank/DDBJ whole genome shotgun (WGS) entry which is preliminary data.</text>
</comment>